<keyword evidence="2" id="KW-0472">Membrane</keyword>
<evidence type="ECO:0000256" key="2">
    <source>
        <dbReference type="SAM" id="Phobius"/>
    </source>
</evidence>
<gene>
    <name evidence="3" type="ORF">ZHD862_LOCUS37909</name>
</gene>
<organism evidence="3 4">
    <name type="scientific">Rotaria sordida</name>
    <dbReference type="NCBI Taxonomy" id="392033"/>
    <lineage>
        <taxon>Eukaryota</taxon>
        <taxon>Metazoa</taxon>
        <taxon>Spiralia</taxon>
        <taxon>Gnathifera</taxon>
        <taxon>Rotifera</taxon>
        <taxon>Eurotatoria</taxon>
        <taxon>Bdelloidea</taxon>
        <taxon>Philodinida</taxon>
        <taxon>Philodinidae</taxon>
        <taxon>Rotaria</taxon>
    </lineage>
</organism>
<dbReference type="Proteomes" id="UP000663864">
    <property type="component" value="Unassembled WGS sequence"/>
</dbReference>
<keyword evidence="2" id="KW-0812">Transmembrane</keyword>
<reference evidence="3" key="1">
    <citation type="submission" date="2021-02" db="EMBL/GenBank/DDBJ databases">
        <authorList>
            <person name="Nowell W R."/>
        </authorList>
    </citation>
    <scope>NUCLEOTIDE SEQUENCE</scope>
</reference>
<name>A0A815U2D5_9BILA</name>
<dbReference type="EMBL" id="CAJNOT010007754">
    <property type="protein sequence ID" value="CAF1510860.1"/>
    <property type="molecule type" value="Genomic_DNA"/>
</dbReference>
<proteinExistence type="predicted"/>
<feature type="non-terminal residue" evidence="3">
    <location>
        <position position="1"/>
    </location>
</feature>
<evidence type="ECO:0000313" key="4">
    <source>
        <dbReference type="Proteomes" id="UP000663864"/>
    </source>
</evidence>
<sequence length="231" mass="26773">KYSQQTFHPYSCPLSTDSIDLTMSYQNIPTPLKTTTSIDSDDIDEYLLKIYEHVTKIMPISFVFIVFQEVSFWDWSWLINPFNLTRNFKLYYSAFSPVFIEIPIKNNATETTWVSDGITMSYLKDRINEIGADYFGELTTTTTTTTTTSATSLNKIENNCYSYPSTNLLIGFIIGIALIILLSSINLVVMISEKRSKYRTKMEKNSGESLRFHEMFPDLNHPRQQRQQQQK</sequence>
<feature type="region of interest" description="Disordered" evidence="1">
    <location>
        <begin position="212"/>
        <end position="231"/>
    </location>
</feature>
<comment type="caution">
    <text evidence="3">The sequence shown here is derived from an EMBL/GenBank/DDBJ whole genome shotgun (WGS) entry which is preliminary data.</text>
</comment>
<dbReference type="AlphaFoldDB" id="A0A815U2D5"/>
<keyword evidence="2" id="KW-1133">Transmembrane helix</keyword>
<accession>A0A815U2D5</accession>
<evidence type="ECO:0000313" key="3">
    <source>
        <dbReference type="EMBL" id="CAF1510860.1"/>
    </source>
</evidence>
<evidence type="ECO:0000256" key="1">
    <source>
        <dbReference type="SAM" id="MobiDB-lite"/>
    </source>
</evidence>
<protein>
    <submittedName>
        <fullName evidence="3">Uncharacterized protein</fullName>
    </submittedName>
</protein>
<feature type="transmembrane region" description="Helical" evidence="2">
    <location>
        <begin position="168"/>
        <end position="192"/>
    </location>
</feature>